<dbReference type="GO" id="GO:0016491">
    <property type="term" value="F:oxidoreductase activity"/>
    <property type="evidence" value="ECO:0007669"/>
    <property type="project" value="UniProtKB-UniRule"/>
</dbReference>
<organism evidence="10 11">
    <name type="scientific">Staphylococcus lugdunensis</name>
    <dbReference type="NCBI Taxonomy" id="28035"/>
    <lineage>
        <taxon>Bacteria</taxon>
        <taxon>Bacillati</taxon>
        <taxon>Bacillota</taxon>
        <taxon>Bacilli</taxon>
        <taxon>Bacillales</taxon>
        <taxon>Staphylococcaceae</taxon>
        <taxon>Staphylococcus</taxon>
    </lineage>
</organism>
<dbReference type="AlphaFoldDB" id="A0ABD4EGD2"/>
<dbReference type="InterPro" id="IPR029479">
    <property type="entry name" value="Nitroreductase"/>
</dbReference>
<dbReference type="PIRSF" id="PIRSF005426">
    <property type="entry name" value="Frp"/>
    <property type="match status" value="1"/>
</dbReference>
<gene>
    <name evidence="10" type="ORF">HMPREF3225_00967</name>
</gene>
<comment type="caution">
    <text evidence="10">The sequence shown here is derived from an EMBL/GenBank/DDBJ whole genome shotgun (WGS) entry which is preliminary data.</text>
</comment>
<evidence type="ECO:0000313" key="10">
    <source>
        <dbReference type="EMBL" id="KXA38936.1"/>
    </source>
</evidence>
<comment type="cofactor">
    <cofactor evidence="1">
        <name>FMN</name>
        <dbReference type="ChEBI" id="CHEBI:58210"/>
    </cofactor>
</comment>
<proteinExistence type="inferred from homology"/>
<evidence type="ECO:0000256" key="2">
    <source>
        <dbReference type="ARBA" id="ARBA00008366"/>
    </source>
</evidence>
<comment type="function">
    <text evidence="7 8">Reduces FMN, organic nitro compounds and disulfide DTNB. Involved in maintenance of the cellular redox state and the disulfide stress response.</text>
</comment>
<dbReference type="Gene3D" id="3.40.109.10">
    <property type="entry name" value="NADH Oxidase"/>
    <property type="match status" value="1"/>
</dbReference>
<keyword evidence="5 8" id="KW-0288">FMN</keyword>
<keyword evidence="6 8" id="KW-0560">Oxidoreductase</keyword>
<evidence type="ECO:0000256" key="1">
    <source>
        <dbReference type="ARBA" id="ARBA00001917"/>
    </source>
</evidence>
<dbReference type="Proteomes" id="UP000070063">
    <property type="component" value="Unassembled WGS sequence"/>
</dbReference>
<evidence type="ECO:0000256" key="7">
    <source>
        <dbReference type="ARBA" id="ARBA00024982"/>
    </source>
</evidence>
<dbReference type="PANTHER" id="PTHR43425">
    <property type="entry name" value="OXYGEN-INSENSITIVE NADPH NITROREDUCTASE"/>
    <property type="match status" value="1"/>
</dbReference>
<keyword evidence="8" id="KW-0521">NADP</keyword>
<keyword evidence="4 8" id="KW-0285">Flavoprotein</keyword>
<dbReference type="InterPro" id="IPR000415">
    <property type="entry name" value="Nitroreductase-like"/>
</dbReference>
<dbReference type="Pfam" id="PF00881">
    <property type="entry name" value="Nitroreductase"/>
    <property type="match status" value="1"/>
</dbReference>
<evidence type="ECO:0000256" key="3">
    <source>
        <dbReference type="ARBA" id="ARBA00018365"/>
    </source>
</evidence>
<dbReference type="PANTHER" id="PTHR43425:SF3">
    <property type="entry name" value="NADPH-DEPENDENT OXIDOREDUCTASE"/>
    <property type="match status" value="1"/>
</dbReference>
<accession>A0ABD4EGD2</accession>
<evidence type="ECO:0000256" key="4">
    <source>
        <dbReference type="ARBA" id="ARBA00022630"/>
    </source>
</evidence>
<dbReference type="InterPro" id="IPR016446">
    <property type="entry name" value="Flavin_OxRdtase_Frp"/>
</dbReference>
<evidence type="ECO:0000256" key="5">
    <source>
        <dbReference type="ARBA" id="ARBA00022643"/>
    </source>
</evidence>
<name>A0ABD4EGD2_STALU</name>
<evidence type="ECO:0000259" key="9">
    <source>
        <dbReference type="Pfam" id="PF00881"/>
    </source>
</evidence>
<protein>
    <recommendedName>
        <fullName evidence="3 8">NADPH-dependent oxidoreductase</fullName>
        <ecNumber evidence="8">1.6.-.-</ecNumber>
    </recommendedName>
</protein>
<sequence>MDNVSEYAYELMKEHHSVRQFKDKPLSDDVVRKLVEAGQSASTSSYLQTYSIIGVDDPQIKIDLKEVSGQPYVVDNGYLFVFVLDYYRHQMINERTDNDMTGSFESAEGLLVGTIDVALVAENMAVAAEDMGYGIVYLGSLRNDVGRVRDILDLPEYTFPLFGMAIGEPADDEQGTPKPRLPYDSVFHQNKYNADKDNITRVLIEYDQLVSDYYKKRTNGARVETWSDQVQAFLSNKPRLDMLEQLNKAGFMKR</sequence>
<comment type="similarity">
    <text evidence="2 8">Belongs to the flavin oxidoreductase frp family.</text>
</comment>
<reference evidence="10 11" key="1">
    <citation type="submission" date="2016-01" db="EMBL/GenBank/DDBJ databases">
        <authorList>
            <person name="Mitreva M."/>
            <person name="Pepin K.H."/>
            <person name="Mihindukulasuriya K.A."/>
            <person name="Fulton R."/>
            <person name="Fronick C."/>
            <person name="O'Laughlin M."/>
            <person name="Miner T."/>
            <person name="Herter B."/>
            <person name="Rosa B.A."/>
            <person name="Cordes M."/>
            <person name="Tomlinson C."/>
            <person name="Wollam A."/>
            <person name="Palsikar V.B."/>
            <person name="Mardis E.R."/>
            <person name="Wilson R.K."/>
        </authorList>
    </citation>
    <scope>NUCLEOTIDE SEQUENCE [LARGE SCALE GENOMIC DNA]</scope>
    <source>
        <strain evidence="10 11">MJR7738</strain>
    </source>
</reference>
<dbReference type="CDD" id="cd02146">
    <property type="entry name" value="NfsA-like"/>
    <property type="match status" value="1"/>
</dbReference>
<feature type="domain" description="Nitroreductase" evidence="9">
    <location>
        <begin position="13"/>
        <end position="167"/>
    </location>
</feature>
<evidence type="ECO:0000256" key="8">
    <source>
        <dbReference type="PIRNR" id="PIRNR005426"/>
    </source>
</evidence>
<dbReference type="SUPFAM" id="SSF55469">
    <property type="entry name" value="FMN-dependent nitroreductase-like"/>
    <property type="match status" value="1"/>
</dbReference>
<dbReference type="EC" id="1.6.-.-" evidence="8"/>
<evidence type="ECO:0000313" key="11">
    <source>
        <dbReference type="Proteomes" id="UP000070063"/>
    </source>
</evidence>
<evidence type="ECO:0000256" key="6">
    <source>
        <dbReference type="ARBA" id="ARBA00023002"/>
    </source>
</evidence>
<dbReference type="EMBL" id="LRQI01000035">
    <property type="protein sequence ID" value="KXA38936.1"/>
    <property type="molecule type" value="Genomic_DNA"/>
</dbReference>